<accession>A0A0D3DJM5</accession>
<dbReference type="EnsemblPlants" id="Bo8g012750.1">
    <property type="protein sequence ID" value="Bo8g012750.1"/>
    <property type="gene ID" value="Bo8g012750"/>
</dbReference>
<proteinExistence type="predicted"/>
<keyword evidence="1" id="KW-0732">Signal</keyword>
<feature type="chain" id="PRO_5002270465" description="Knottin scorpion toxin-like domain-containing protein" evidence="1">
    <location>
        <begin position="19"/>
        <end position="76"/>
    </location>
</feature>
<reference evidence="2 3" key="1">
    <citation type="journal article" date="2014" name="Genome Biol.">
        <title>Transcriptome and methylome profiling reveals relics of genome dominance in the mesopolyploid Brassica oleracea.</title>
        <authorList>
            <person name="Parkin I.A."/>
            <person name="Koh C."/>
            <person name="Tang H."/>
            <person name="Robinson S.J."/>
            <person name="Kagale S."/>
            <person name="Clarke W.E."/>
            <person name="Town C.D."/>
            <person name="Nixon J."/>
            <person name="Krishnakumar V."/>
            <person name="Bidwell S.L."/>
            <person name="Denoeud F."/>
            <person name="Belcram H."/>
            <person name="Links M.G."/>
            <person name="Just J."/>
            <person name="Clarke C."/>
            <person name="Bender T."/>
            <person name="Huebert T."/>
            <person name="Mason A.S."/>
            <person name="Pires J.C."/>
            <person name="Barker G."/>
            <person name="Moore J."/>
            <person name="Walley P.G."/>
            <person name="Manoli S."/>
            <person name="Batley J."/>
            <person name="Edwards D."/>
            <person name="Nelson M.N."/>
            <person name="Wang X."/>
            <person name="Paterson A.H."/>
            <person name="King G."/>
            <person name="Bancroft I."/>
            <person name="Chalhoub B."/>
            <person name="Sharpe A.G."/>
        </authorList>
    </citation>
    <scope>NUCLEOTIDE SEQUENCE</scope>
    <source>
        <strain evidence="2 3">cv. TO1000</strain>
    </source>
</reference>
<organism evidence="2 3">
    <name type="scientific">Brassica oleracea var. oleracea</name>
    <dbReference type="NCBI Taxonomy" id="109376"/>
    <lineage>
        <taxon>Eukaryota</taxon>
        <taxon>Viridiplantae</taxon>
        <taxon>Streptophyta</taxon>
        <taxon>Embryophyta</taxon>
        <taxon>Tracheophyta</taxon>
        <taxon>Spermatophyta</taxon>
        <taxon>Magnoliopsida</taxon>
        <taxon>eudicotyledons</taxon>
        <taxon>Gunneridae</taxon>
        <taxon>Pentapetalae</taxon>
        <taxon>rosids</taxon>
        <taxon>malvids</taxon>
        <taxon>Brassicales</taxon>
        <taxon>Brassicaceae</taxon>
        <taxon>Brassiceae</taxon>
        <taxon>Brassica</taxon>
    </lineage>
</organism>
<evidence type="ECO:0000256" key="1">
    <source>
        <dbReference type="SAM" id="SignalP"/>
    </source>
</evidence>
<dbReference type="Proteomes" id="UP000032141">
    <property type="component" value="Chromosome C8"/>
</dbReference>
<sequence length="76" mass="8626">MKTLIAFVFTVLFIISDAHRYIPPVHAPGDGIKQTDIVCFPPDPCRHNWNVGCTSYCHDWGYYIGACTNNECCCER</sequence>
<evidence type="ECO:0000313" key="3">
    <source>
        <dbReference type="Proteomes" id="UP000032141"/>
    </source>
</evidence>
<evidence type="ECO:0008006" key="4">
    <source>
        <dbReference type="Google" id="ProtNLM"/>
    </source>
</evidence>
<dbReference type="HOGENOM" id="CLU_183259_0_0_1"/>
<reference evidence="2" key="2">
    <citation type="submission" date="2015-03" db="UniProtKB">
        <authorList>
            <consortium name="EnsemblPlants"/>
        </authorList>
    </citation>
    <scope>IDENTIFICATION</scope>
</reference>
<evidence type="ECO:0000313" key="2">
    <source>
        <dbReference type="EnsemblPlants" id="Bo8g012750.1"/>
    </source>
</evidence>
<keyword evidence="3" id="KW-1185">Reference proteome</keyword>
<name>A0A0D3DJM5_BRAOL</name>
<feature type="signal peptide" evidence="1">
    <location>
        <begin position="1"/>
        <end position="18"/>
    </location>
</feature>
<dbReference type="Gramene" id="Bo8g012750.1">
    <property type="protein sequence ID" value="Bo8g012750.1"/>
    <property type="gene ID" value="Bo8g012750"/>
</dbReference>
<protein>
    <recommendedName>
        <fullName evidence="4">Knottin scorpion toxin-like domain-containing protein</fullName>
    </recommendedName>
</protein>
<dbReference type="AlphaFoldDB" id="A0A0D3DJM5"/>